<dbReference type="Pfam" id="PF14494">
    <property type="entry name" value="DUF4436"/>
    <property type="match status" value="1"/>
</dbReference>
<dbReference type="Proteomes" id="UP000008043">
    <property type="component" value="Chromosome"/>
</dbReference>
<feature type="transmembrane region" description="Helical" evidence="1">
    <location>
        <begin position="267"/>
        <end position="289"/>
    </location>
</feature>
<organism evidence="2 3">
    <name type="scientific">Streptomyces davaonensis (strain DSM 101723 / JCM 4913 / KCC S-0913 / 768)</name>
    <dbReference type="NCBI Taxonomy" id="1214101"/>
    <lineage>
        <taxon>Bacteria</taxon>
        <taxon>Bacillati</taxon>
        <taxon>Actinomycetota</taxon>
        <taxon>Actinomycetes</taxon>
        <taxon>Kitasatosporales</taxon>
        <taxon>Streptomycetaceae</taxon>
        <taxon>Streptomyces</taxon>
    </lineage>
</organism>
<dbReference type="RefSeq" id="WP_015662330.1">
    <property type="nucleotide sequence ID" value="NC_020504.1"/>
</dbReference>
<dbReference type="AlphaFoldDB" id="K4RFV9"/>
<keyword evidence="1" id="KW-0472">Membrane</keyword>
<reference evidence="2 3" key="1">
    <citation type="journal article" date="2012" name="J. Bacteriol.">
        <title>Genome sequence of the bacterium Streptomyces davawensis JCM 4913 and heterologous production of the unique antibiotic roseoflavin.</title>
        <authorList>
            <person name="Jankowitsch F."/>
            <person name="Schwarz J."/>
            <person name="Ruckert C."/>
            <person name="Gust B."/>
            <person name="Szczepanowski R."/>
            <person name="Blom J."/>
            <person name="Pelzer S."/>
            <person name="Kalinowski J."/>
            <person name="Mack M."/>
        </authorList>
    </citation>
    <scope>NUCLEOTIDE SEQUENCE [LARGE SCALE GENOMIC DNA]</scope>
    <source>
        <strain evidence="3">DSM 101723 / JCM 4913 / KCC S-0913 / 768</strain>
    </source>
</reference>
<evidence type="ECO:0000313" key="3">
    <source>
        <dbReference type="Proteomes" id="UP000008043"/>
    </source>
</evidence>
<gene>
    <name evidence="2" type="ORF">BN159_7625</name>
</gene>
<sequence>MTWKNESSLGDVLAASVSVAAVLVAMYQLLRPRRDLITERRADLLLDQLAEGRFFRTMCVTISVLLIAFICAAAGVMLYAHERDSRRQVLVGDASSPNRLDVEVTVQKVDAANHQLTMRVLAVPHGSVGGNEIPAHDLVLYTTSLFKTDLTYTAGRIISAQDITASLVGGTISDYPYDRYSTTIAFAATSQATPLPVSVSLTNEDPSFHLTALNSAGDQHFVVGLEGHVARSRGTLILAGIMVVAMWVLGLAVASAAGIIISRCLGLVWSAMGWMAATLFALVGLRNAAPGSPPIGSQFDYASFFWVELVIILSIAVVAVHGIRTPDAHQ</sequence>
<dbReference type="KEGG" id="sdv:BN159_7625"/>
<dbReference type="eggNOG" id="ENOG5032X2I">
    <property type="taxonomic scope" value="Bacteria"/>
</dbReference>
<keyword evidence="1" id="KW-1133">Transmembrane helix</keyword>
<keyword evidence="1" id="KW-0812">Transmembrane</keyword>
<dbReference type="STRING" id="1214101.BN159_7625"/>
<accession>K4RFV9</accession>
<feature type="transmembrane region" description="Helical" evidence="1">
    <location>
        <begin position="54"/>
        <end position="80"/>
    </location>
</feature>
<dbReference type="OrthoDB" id="8438075at2"/>
<dbReference type="InterPro" id="IPR027948">
    <property type="entry name" value="DUF4436"/>
</dbReference>
<feature type="transmembrane region" description="Helical" evidence="1">
    <location>
        <begin position="12"/>
        <end position="30"/>
    </location>
</feature>
<dbReference type="PATRIC" id="fig|1214101.3.peg.7722"/>
<dbReference type="HOGENOM" id="CLU_058994_0_0_11"/>
<evidence type="ECO:0000256" key="1">
    <source>
        <dbReference type="SAM" id="Phobius"/>
    </source>
</evidence>
<protein>
    <submittedName>
        <fullName evidence="2">Putative membrane protein</fullName>
    </submittedName>
</protein>
<feature type="transmembrane region" description="Helical" evidence="1">
    <location>
        <begin position="236"/>
        <end position="261"/>
    </location>
</feature>
<feature type="transmembrane region" description="Helical" evidence="1">
    <location>
        <begin position="301"/>
        <end position="323"/>
    </location>
</feature>
<dbReference type="EMBL" id="HE971709">
    <property type="protein sequence ID" value="CCK32004.1"/>
    <property type="molecule type" value="Genomic_DNA"/>
</dbReference>
<keyword evidence="3" id="KW-1185">Reference proteome</keyword>
<evidence type="ECO:0000313" key="2">
    <source>
        <dbReference type="EMBL" id="CCK32004.1"/>
    </source>
</evidence>
<proteinExistence type="predicted"/>
<name>K4RFV9_STRDJ</name>